<feature type="domain" description="ABC transporter" evidence="5">
    <location>
        <begin position="2"/>
        <end position="226"/>
    </location>
</feature>
<name>A0AAX0YY63_9GAMM</name>
<reference evidence="6 7" key="1">
    <citation type="submission" date="2018-01" db="EMBL/GenBank/DDBJ databases">
        <title>Whole genome sequencing of Histamine producing bacteria.</title>
        <authorList>
            <person name="Butler K."/>
        </authorList>
    </citation>
    <scope>NUCLEOTIDE SEQUENCE [LARGE SCALE GENOMIC DNA]</scope>
    <source>
        <strain evidence="6 7">A1-4</strain>
    </source>
</reference>
<evidence type="ECO:0000256" key="3">
    <source>
        <dbReference type="ARBA" id="ARBA00022741"/>
    </source>
</evidence>
<keyword evidence="4 6" id="KW-0067">ATP-binding</keyword>
<dbReference type="InterPro" id="IPR050153">
    <property type="entry name" value="Metal_Ion_Import_ABC"/>
</dbReference>
<comment type="caution">
    <text evidence="6">The sequence shown here is derived from an EMBL/GenBank/DDBJ whole genome shotgun (WGS) entry which is preliminary data.</text>
</comment>
<organism evidence="6 7">
    <name type="scientific">Photobacterium kishitanii</name>
    <dbReference type="NCBI Taxonomy" id="318456"/>
    <lineage>
        <taxon>Bacteria</taxon>
        <taxon>Pseudomonadati</taxon>
        <taxon>Pseudomonadota</taxon>
        <taxon>Gammaproteobacteria</taxon>
        <taxon>Vibrionales</taxon>
        <taxon>Vibrionaceae</taxon>
        <taxon>Photobacterium</taxon>
    </lineage>
</organism>
<accession>A0AAX0YY63</accession>
<evidence type="ECO:0000256" key="4">
    <source>
        <dbReference type="ARBA" id="ARBA00022840"/>
    </source>
</evidence>
<evidence type="ECO:0000313" key="6">
    <source>
        <dbReference type="EMBL" id="PSX46467.1"/>
    </source>
</evidence>
<sequence length="243" mass="26591">MIKVSKISFCYPNRPKNIFDGHSFELDKSEVLAILGPNGSGKTTLIKCLLGLLPISGGEVKTVGKCTYVPQSTSSPFDYCVRDMVVMGASGRNGFFATPSKLDKEKADEALLSVGMLKFANENFCCLSGGQQQMILIARALVSQPNIMILDEPTSALDYFNQNKVLTTIKEVAKKGTAVIFSTHCPQQALHVADKVLLVRREGPSLFGLSKNMLNKDNLRQLYNIDIARGVLQDQEIIAPIFS</sequence>
<dbReference type="InterPro" id="IPR003439">
    <property type="entry name" value="ABC_transporter-like_ATP-bd"/>
</dbReference>
<evidence type="ECO:0000256" key="2">
    <source>
        <dbReference type="ARBA" id="ARBA00022448"/>
    </source>
</evidence>
<evidence type="ECO:0000313" key="7">
    <source>
        <dbReference type="Proteomes" id="UP000240728"/>
    </source>
</evidence>
<dbReference type="SUPFAM" id="SSF52540">
    <property type="entry name" value="P-loop containing nucleoside triphosphate hydrolases"/>
    <property type="match status" value="1"/>
</dbReference>
<dbReference type="PROSITE" id="PS50893">
    <property type="entry name" value="ABC_TRANSPORTER_2"/>
    <property type="match status" value="1"/>
</dbReference>
<dbReference type="AlphaFoldDB" id="A0AAX0YY63"/>
<dbReference type="Proteomes" id="UP000240728">
    <property type="component" value="Unassembled WGS sequence"/>
</dbReference>
<dbReference type="GO" id="GO:0016887">
    <property type="term" value="F:ATP hydrolysis activity"/>
    <property type="evidence" value="ECO:0007669"/>
    <property type="project" value="InterPro"/>
</dbReference>
<dbReference type="Pfam" id="PF00005">
    <property type="entry name" value="ABC_tran"/>
    <property type="match status" value="1"/>
</dbReference>
<comment type="similarity">
    <text evidence="1">Belongs to the ABC transporter superfamily.</text>
</comment>
<gene>
    <name evidence="6" type="ORF">C0W53_00090</name>
</gene>
<dbReference type="SMART" id="SM00382">
    <property type="entry name" value="AAA"/>
    <property type="match status" value="1"/>
</dbReference>
<dbReference type="PANTHER" id="PTHR42734">
    <property type="entry name" value="METAL TRANSPORT SYSTEM ATP-BINDING PROTEIN TM_0124-RELATED"/>
    <property type="match status" value="1"/>
</dbReference>
<keyword evidence="2" id="KW-0813">Transport</keyword>
<keyword evidence="3" id="KW-0547">Nucleotide-binding</keyword>
<dbReference type="InterPro" id="IPR027417">
    <property type="entry name" value="P-loop_NTPase"/>
</dbReference>
<dbReference type="EMBL" id="PYOZ01000001">
    <property type="protein sequence ID" value="PSX46467.1"/>
    <property type="molecule type" value="Genomic_DNA"/>
</dbReference>
<dbReference type="InterPro" id="IPR017871">
    <property type="entry name" value="ABC_transporter-like_CS"/>
</dbReference>
<dbReference type="PROSITE" id="PS00211">
    <property type="entry name" value="ABC_TRANSPORTER_1"/>
    <property type="match status" value="1"/>
</dbReference>
<proteinExistence type="inferred from homology"/>
<evidence type="ECO:0000256" key="1">
    <source>
        <dbReference type="ARBA" id="ARBA00005417"/>
    </source>
</evidence>
<dbReference type="PANTHER" id="PTHR42734:SF6">
    <property type="entry name" value="MOLYBDATE IMPORT ATP-BINDING PROTEIN MOLC"/>
    <property type="match status" value="1"/>
</dbReference>
<keyword evidence="7" id="KW-1185">Reference proteome</keyword>
<dbReference type="InterPro" id="IPR003593">
    <property type="entry name" value="AAA+_ATPase"/>
</dbReference>
<dbReference type="RefSeq" id="WP_045043388.1">
    <property type="nucleotide sequence ID" value="NZ_JAUZMV010000001.1"/>
</dbReference>
<protein>
    <submittedName>
        <fullName evidence="6">ABC transporter ATP-binding protein</fullName>
    </submittedName>
</protein>
<evidence type="ECO:0000259" key="5">
    <source>
        <dbReference type="PROSITE" id="PS50893"/>
    </source>
</evidence>
<dbReference type="GO" id="GO:0005524">
    <property type="term" value="F:ATP binding"/>
    <property type="evidence" value="ECO:0007669"/>
    <property type="project" value="UniProtKB-KW"/>
</dbReference>
<dbReference type="Gene3D" id="3.40.50.300">
    <property type="entry name" value="P-loop containing nucleotide triphosphate hydrolases"/>
    <property type="match status" value="1"/>
</dbReference>